<accession>R2PHA5</accession>
<organism evidence="2 4">
    <name type="scientific">Enterococcus raffinosus ATCC 49464</name>
    <dbReference type="NCBI Taxonomy" id="1158602"/>
    <lineage>
        <taxon>Bacteria</taxon>
        <taxon>Bacillati</taxon>
        <taxon>Bacillota</taxon>
        <taxon>Bacilli</taxon>
        <taxon>Lactobacillales</taxon>
        <taxon>Enterococcaceae</taxon>
        <taxon>Enterococcus</taxon>
    </lineage>
</organism>
<evidence type="ECO:0000313" key="4">
    <source>
        <dbReference type="Proteomes" id="UP000013877"/>
    </source>
</evidence>
<dbReference type="Proteomes" id="UP000014158">
    <property type="component" value="Unassembled WGS sequence"/>
</dbReference>
<proteinExistence type="predicted"/>
<comment type="caution">
    <text evidence="2">The sequence shown here is derived from an EMBL/GenBank/DDBJ whole genome shotgun (WGS) entry which is preliminary data.</text>
</comment>
<dbReference type="EMBL" id="ASWF01000002">
    <property type="protein sequence ID" value="EOT77569.1"/>
    <property type="molecule type" value="Genomic_DNA"/>
</dbReference>
<dbReference type="InterPro" id="IPR013320">
    <property type="entry name" value="ConA-like_dom_sf"/>
</dbReference>
<dbReference type="AlphaFoldDB" id="R2PHA5"/>
<dbReference type="SUPFAM" id="SSF49899">
    <property type="entry name" value="Concanavalin A-like lectins/glucanases"/>
    <property type="match status" value="1"/>
</dbReference>
<sequence length="658" mass="74548">MKNVVLYSLLVGGLCLGMVGGVEGSAMEKELEFATPALTGEDAIIIPPSGKVRRDIQLKESNEKEIHYELAEPIAGVQLEKDMLIIDSSAPESRNFRILAVDKENKKRSELPVEIKKIETLKDFPANPLEKEGYQLYHASEFNTDELDPLFWSPYYLRSWTTDEQAKSHYFFEDGSLNLNAPRNIADAWSAQDNYHRVSSISSFERQYLHRFGNASESRAIPAYEGLTAKYGYFETRLKMPNTRDGSHFAWWMVGTQDDQNRIPSLATNPESLFPSNNLGWGIEDYYWTNQGAEYDIIEQHLDPNKASQENYNSWLPVIHKNGTRDYANRWYAGSDVSYKDRLRYPERQVDPRNEFHIYGLEWTPTGTKFYFDNELVYESDHSAGYRMMTLFSVYAGRSKQQSGDYGFDRGIYPKNAQIDYFRIYKQKGTATPNSLVLTNQQDAINVPTIGESTVQMHATVLDQFEQELALTGNQKVKWCFSKDIGGEKGRTTTLKQVTIDEDTGEIKVQAGASLAQDLFVTAYVEGDNVEAERRVYEVKHVKLSKEDSQPVKVQFKPTETQVSAGQTLKLTAETCDQYGKKMSDNMSYHLAESIAGQQIDNNENVQLSKDGLLTVANSCPSGTKIFAVADSGYRSKVNGEYLQADDPIQQVLILTVK</sequence>
<dbReference type="PROSITE" id="PS51762">
    <property type="entry name" value="GH16_2"/>
    <property type="match status" value="1"/>
</dbReference>
<dbReference type="Gene3D" id="2.60.120.200">
    <property type="match status" value="1"/>
</dbReference>
<evidence type="ECO:0000259" key="1">
    <source>
        <dbReference type="PROSITE" id="PS51762"/>
    </source>
</evidence>
<dbReference type="OrthoDB" id="9809583at2"/>
<keyword evidence="5" id="KW-1185">Reference proteome</keyword>
<feature type="domain" description="GH16" evidence="1">
    <location>
        <begin position="122"/>
        <end position="430"/>
    </location>
</feature>
<dbReference type="Pfam" id="PF00722">
    <property type="entry name" value="Glyco_hydro_16"/>
    <property type="match status" value="1"/>
</dbReference>
<protein>
    <recommendedName>
        <fullName evidence="1">GH16 domain-containing protein</fullName>
    </recommendedName>
</protein>
<evidence type="ECO:0000313" key="2">
    <source>
        <dbReference type="EMBL" id="EOH82593.1"/>
    </source>
</evidence>
<dbReference type="InterPro" id="IPR000757">
    <property type="entry name" value="Beta-glucanase-like"/>
</dbReference>
<evidence type="ECO:0000313" key="3">
    <source>
        <dbReference type="EMBL" id="EOT77569.1"/>
    </source>
</evidence>
<name>R2PHA5_9ENTE</name>
<dbReference type="HOGENOM" id="CLU_416621_0_0_9"/>
<dbReference type="RefSeq" id="WP_010744167.1">
    <property type="nucleotide sequence ID" value="NZ_ASWF01000002.1"/>
</dbReference>
<dbReference type="Proteomes" id="UP000013877">
    <property type="component" value="Unassembled WGS sequence"/>
</dbReference>
<dbReference type="PATRIC" id="fig|1158602.3.peg.856"/>
<dbReference type="GO" id="GO:0004553">
    <property type="term" value="F:hydrolase activity, hydrolyzing O-glycosyl compounds"/>
    <property type="evidence" value="ECO:0007669"/>
    <property type="project" value="InterPro"/>
</dbReference>
<dbReference type="EMBL" id="AJAL01000001">
    <property type="protein sequence ID" value="EOH82593.1"/>
    <property type="molecule type" value="Genomic_DNA"/>
</dbReference>
<dbReference type="GO" id="GO:0005975">
    <property type="term" value="P:carbohydrate metabolic process"/>
    <property type="evidence" value="ECO:0007669"/>
    <property type="project" value="InterPro"/>
</dbReference>
<gene>
    <name evidence="3" type="ORF">I590_01105</name>
    <name evidence="2" type="ORF">UAK_00830</name>
</gene>
<dbReference type="CDD" id="cd00413">
    <property type="entry name" value="Glyco_hydrolase_16"/>
    <property type="match status" value="1"/>
</dbReference>
<reference evidence="3 5" key="2">
    <citation type="submission" date="2013-03" db="EMBL/GenBank/DDBJ databases">
        <title>The Genome Sequence of Enterococcus raffinosus ATCC_49464 (PacBio/Illumina hybrid assembly).</title>
        <authorList>
            <consortium name="The Broad Institute Genomics Platform"/>
            <consortium name="The Broad Institute Genome Sequencing Center for Infectious Disease"/>
            <person name="Earl A."/>
            <person name="Russ C."/>
            <person name="Gilmore M."/>
            <person name="Surin D."/>
            <person name="Walker B."/>
            <person name="Young S."/>
            <person name="Zeng Q."/>
            <person name="Gargeya S."/>
            <person name="Fitzgerald M."/>
            <person name="Haas B."/>
            <person name="Abouelleil A."/>
            <person name="Allen A.W."/>
            <person name="Alvarado L."/>
            <person name="Arachchi H.M."/>
            <person name="Berlin A.M."/>
            <person name="Chapman S.B."/>
            <person name="Gainer-Dewar J."/>
            <person name="Goldberg J."/>
            <person name="Griggs A."/>
            <person name="Gujja S."/>
            <person name="Hansen M."/>
            <person name="Howarth C."/>
            <person name="Imamovic A."/>
            <person name="Ireland A."/>
            <person name="Larimer J."/>
            <person name="McCowan C."/>
            <person name="Murphy C."/>
            <person name="Pearson M."/>
            <person name="Poon T.W."/>
            <person name="Priest M."/>
            <person name="Roberts A."/>
            <person name="Saif S."/>
            <person name="Shea T."/>
            <person name="Sisk P."/>
            <person name="Sykes S."/>
            <person name="Wortman J."/>
            <person name="Nusbaum C."/>
            <person name="Birren B."/>
        </authorList>
    </citation>
    <scope>NUCLEOTIDE SEQUENCE [LARGE SCALE GENOMIC DNA]</scope>
    <source>
        <strain evidence="3 5">ATCC 49464</strain>
    </source>
</reference>
<dbReference type="eggNOG" id="COG2273">
    <property type="taxonomic scope" value="Bacteria"/>
</dbReference>
<evidence type="ECO:0000313" key="5">
    <source>
        <dbReference type="Proteomes" id="UP000014158"/>
    </source>
</evidence>
<reference evidence="2 4" key="1">
    <citation type="submission" date="2013-02" db="EMBL/GenBank/DDBJ databases">
        <title>The Genome Sequence of Enterococcus raffinosus ATCC_49464.</title>
        <authorList>
            <consortium name="The Broad Institute Genome Sequencing Platform"/>
            <consortium name="The Broad Institute Genome Sequencing Center for Infectious Disease"/>
            <person name="Earl A.M."/>
            <person name="Gilmore M.S."/>
            <person name="Lebreton F."/>
            <person name="Walker B."/>
            <person name="Young S.K."/>
            <person name="Zeng Q."/>
            <person name="Gargeya S."/>
            <person name="Fitzgerald M."/>
            <person name="Haas B."/>
            <person name="Abouelleil A."/>
            <person name="Alvarado L."/>
            <person name="Arachchi H.M."/>
            <person name="Berlin A.M."/>
            <person name="Chapman S.B."/>
            <person name="Dewar J."/>
            <person name="Goldberg J."/>
            <person name="Griggs A."/>
            <person name="Gujja S."/>
            <person name="Hansen M."/>
            <person name="Howarth C."/>
            <person name="Imamovic A."/>
            <person name="Larimer J."/>
            <person name="McCowan C."/>
            <person name="Murphy C."/>
            <person name="Neiman D."/>
            <person name="Pearson M."/>
            <person name="Priest M."/>
            <person name="Roberts A."/>
            <person name="Saif S."/>
            <person name="Shea T."/>
            <person name="Sisk P."/>
            <person name="Sykes S."/>
            <person name="Wortman J."/>
            <person name="Nusbaum C."/>
            <person name="Birren B."/>
        </authorList>
    </citation>
    <scope>NUCLEOTIDE SEQUENCE [LARGE SCALE GENOMIC DNA]</scope>
    <source>
        <strain evidence="2 4">ATCC 49464</strain>
    </source>
</reference>